<dbReference type="InterPro" id="IPR038636">
    <property type="entry name" value="Wzi_sf"/>
</dbReference>
<accession>A0A2A8CV29</accession>
<dbReference type="AlphaFoldDB" id="A0A2A8CV29"/>
<dbReference type="EMBL" id="PDEQ01000008">
    <property type="protein sequence ID" value="PEN12320.1"/>
    <property type="molecule type" value="Genomic_DNA"/>
</dbReference>
<gene>
    <name evidence="1" type="ORF">CRI94_14965</name>
</gene>
<dbReference type="Proteomes" id="UP000220102">
    <property type="component" value="Unassembled WGS sequence"/>
</dbReference>
<evidence type="ECO:0008006" key="3">
    <source>
        <dbReference type="Google" id="ProtNLM"/>
    </source>
</evidence>
<evidence type="ECO:0000313" key="1">
    <source>
        <dbReference type="EMBL" id="PEN12320.1"/>
    </source>
</evidence>
<comment type="caution">
    <text evidence="1">The sequence shown here is derived from an EMBL/GenBank/DDBJ whole genome shotgun (WGS) entry which is preliminary data.</text>
</comment>
<evidence type="ECO:0000313" key="2">
    <source>
        <dbReference type="Proteomes" id="UP000220102"/>
    </source>
</evidence>
<keyword evidence="2" id="KW-1185">Reference proteome</keyword>
<dbReference type="Gene3D" id="2.40.160.130">
    <property type="entry name" value="Capsule assembly protein Wzi"/>
    <property type="match status" value="1"/>
</dbReference>
<protein>
    <recommendedName>
        <fullName evidence="3">Capsule assembly Wzi family protein</fullName>
    </recommendedName>
</protein>
<reference evidence="1 2" key="1">
    <citation type="submission" date="2017-10" db="EMBL/GenBank/DDBJ databases">
        <title>Draft genome of Longibacter Salinarum.</title>
        <authorList>
            <person name="Goh K.M."/>
            <person name="Shamsir M.S."/>
            <person name="Lim S.W."/>
        </authorList>
    </citation>
    <scope>NUCLEOTIDE SEQUENCE [LARGE SCALE GENOMIC DNA]</scope>
    <source>
        <strain evidence="1 2">KCTC 52045</strain>
    </source>
</reference>
<proteinExistence type="predicted"/>
<dbReference type="OrthoDB" id="596512at2"/>
<name>A0A2A8CV29_9BACT</name>
<sequence length="512" mass="56647">MMKLPFQRRFANCCLVHFHFMPLFRPPASVSAIGQNARIAIVLIVMALFCGSPVAHAQTTSSDTTTAWTVRLGADALLASDDGPAFWAYSNQYGTVDRTSSNGLIRAFAERRTSFSPSLTFATGSEVIARTSENPDAFAHQLYGRLRYHDFELQAGWWEDAPSGLLHPTLSIGSLGRSRHAPTLPKIALRAPSYVDVPGTNEALAVKGYFAHGWLGDDRYVPGSLLQDKSLYFRVFRPDQRAQLHVGLLMHTIWAGTHPRYGDLPDGPITFLRVMGGRAGDVDAPDIEQDGSLGASSAGYDLGASFSYGSTDVLLSRYFHHTDRPSLFFRNPWDGIWGLRVERPQGQLLETVLWNHLRTTRQNARFSQGEERGEDTYYNNSLYLSGWTYENWVLGSPLMLKNENGPGVSNNIVVAHHLGVAGQLPGDVDYRLKATYSRNYGAQHVCSDASCTQRIDRRTPRTDQYSLMADFSKTVNALTFRAAVFADSGALYADRTSVLIGFSWKATGGPIF</sequence>
<organism evidence="1 2">
    <name type="scientific">Longibacter salinarum</name>
    <dbReference type="NCBI Taxonomy" id="1850348"/>
    <lineage>
        <taxon>Bacteria</taxon>
        <taxon>Pseudomonadati</taxon>
        <taxon>Rhodothermota</taxon>
        <taxon>Rhodothermia</taxon>
        <taxon>Rhodothermales</taxon>
        <taxon>Salisaetaceae</taxon>
        <taxon>Longibacter</taxon>
    </lineage>
</organism>